<organism evidence="1 2">
    <name type="scientific">Caballeronia telluris</name>
    <dbReference type="NCBI Taxonomy" id="326475"/>
    <lineage>
        <taxon>Bacteria</taxon>
        <taxon>Pseudomonadati</taxon>
        <taxon>Pseudomonadota</taxon>
        <taxon>Betaproteobacteria</taxon>
        <taxon>Burkholderiales</taxon>
        <taxon>Burkholderiaceae</taxon>
        <taxon>Caballeronia</taxon>
    </lineage>
</organism>
<evidence type="ECO:0008006" key="3">
    <source>
        <dbReference type="Google" id="ProtNLM"/>
    </source>
</evidence>
<dbReference type="STRING" id="326475.AWB66_01507"/>
<keyword evidence="2" id="KW-1185">Reference proteome</keyword>
<reference evidence="1" key="1">
    <citation type="submission" date="2016-01" db="EMBL/GenBank/DDBJ databases">
        <authorList>
            <person name="Peeters Charlotte."/>
        </authorList>
    </citation>
    <scope>NUCLEOTIDE SEQUENCE</scope>
    <source>
        <strain evidence="1">LMG 22936</strain>
    </source>
</reference>
<comment type="caution">
    <text evidence="1">The sequence shown here is derived from an EMBL/GenBank/DDBJ whole genome shotgun (WGS) entry which is preliminary data.</text>
</comment>
<evidence type="ECO:0000313" key="2">
    <source>
        <dbReference type="Proteomes" id="UP000054717"/>
    </source>
</evidence>
<protein>
    <recommendedName>
        <fullName evidence="3">DNA-binding protein</fullName>
    </recommendedName>
</protein>
<dbReference type="Proteomes" id="UP000054717">
    <property type="component" value="Unassembled WGS sequence"/>
</dbReference>
<dbReference type="EMBL" id="FCNZ02000004">
    <property type="protein sequence ID" value="SAL26050.1"/>
    <property type="molecule type" value="Genomic_DNA"/>
</dbReference>
<gene>
    <name evidence="1" type="ORF">AWB66_01507</name>
</gene>
<proteinExistence type="predicted"/>
<dbReference type="AlphaFoldDB" id="A0A158G3R0"/>
<sequence>MDTKPNITADRKLIESLGGSAQVAKTLNFGLGGVQRVDNWKRRGIPAAVKLDWPHIFLSKRRGLS</sequence>
<evidence type="ECO:0000313" key="1">
    <source>
        <dbReference type="EMBL" id="SAL26050.1"/>
    </source>
</evidence>
<accession>A0A158G3R0</accession>
<name>A0A158G3R0_9BURK</name>